<evidence type="ECO:0000313" key="5">
    <source>
        <dbReference type="EMBL" id="GJT09104.1"/>
    </source>
</evidence>
<dbReference type="SUPFAM" id="SSF48403">
    <property type="entry name" value="Ankyrin repeat"/>
    <property type="match status" value="1"/>
</dbReference>
<evidence type="ECO:0000256" key="1">
    <source>
        <dbReference type="SAM" id="Coils"/>
    </source>
</evidence>
<evidence type="ECO:0000259" key="4">
    <source>
        <dbReference type="Pfam" id="PF13962"/>
    </source>
</evidence>
<keyword evidence="3" id="KW-0732">Signal</keyword>
<dbReference type="Gene3D" id="1.25.40.20">
    <property type="entry name" value="Ankyrin repeat-containing domain"/>
    <property type="match status" value="1"/>
</dbReference>
<protein>
    <submittedName>
        <fullName evidence="5">Ankyrin repeat-containing domain, PGG domain protein</fullName>
    </submittedName>
</protein>
<gene>
    <name evidence="5" type="ORF">Tco_0843566</name>
</gene>
<feature type="chain" id="PRO_5045473803" evidence="3">
    <location>
        <begin position="19"/>
        <end position="499"/>
    </location>
</feature>
<keyword evidence="2" id="KW-0472">Membrane</keyword>
<feature type="transmembrane region" description="Helical" evidence="2">
    <location>
        <begin position="446"/>
        <end position="465"/>
    </location>
</feature>
<dbReference type="EMBL" id="BQNB010012882">
    <property type="protein sequence ID" value="GJT09104.1"/>
    <property type="molecule type" value="Genomic_DNA"/>
</dbReference>
<feature type="transmembrane region" description="Helical" evidence="2">
    <location>
        <begin position="336"/>
        <end position="358"/>
    </location>
</feature>
<dbReference type="Proteomes" id="UP001151760">
    <property type="component" value="Unassembled WGS sequence"/>
</dbReference>
<evidence type="ECO:0000256" key="3">
    <source>
        <dbReference type="SAM" id="SignalP"/>
    </source>
</evidence>
<dbReference type="PANTHER" id="PTHR24177:SF472">
    <property type="entry name" value="PGG DOMAIN-CONTAINING PROTEIN"/>
    <property type="match status" value="1"/>
</dbReference>
<keyword evidence="2" id="KW-0812">Transmembrane</keyword>
<feature type="transmembrane region" description="Helical" evidence="2">
    <location>
        <begin position="370"/>
        <end position="394"/>
    </location>
</feature>
<feature type="domain" description="PGG" evidence="4">
    <location>
        <begin position="325"/>
        <end position="438"/>
    </location>
</feature>
<dbReference type="Pfam" id="PF13962">
    <property type="entry name" value="PGG"/>
    <property type="match status" value="1"/>
</dbReference>
<dbReference type="InterPro" id="IPR026961">
    <property type="entry name" value="PGG_dom"/>
</dbReference>
<keyword evidence="1" id="KW-0175">Coiled coil</keyword>
<proteinExistence type="predicted"/>
<feature type="signal peptide" evidence="3">
    <location>
        <begin position="1"/>
        <end position="18"/>
    </location>
</feature>
<evidence type="ECO:0000256" key="2">
    <source>
        <dbReference type="SAM" id="Phobius"/>
    </source>
</evidence>
<dbReference type="InterPro" id="IPR036770">
    <property type="entry name" value="Ankyrin_rpt-contain_sf"/>
</dbReference>
<feature type="coiled-coil region" evidence="1">
    <location>
        <begin position="67"/>
        <end position="94"/>
    </location>
</feature>
<sequence>MAVSSICLAYWFLLSVSAFFGEEPEKETEALQLLRIIWGDILTMHKKNIDDILRGSQDLMKPANGWVLQAIQLKELISEQLEEMENTYKNKQQVPQLKKLVSQYVLKMHTETQNIIKEENKTLSAKGDQALDLEKIISENITKLHDDTRKVMKLEAGVKVLHGLILNHIRVMREATRLKETYSNRVVFVAANKGNTKFLVELIRGYPDLIWKVDDNNLSIFHVAVKNRHEGIYNLLYEIGAMKDMVTPLKDKNDNNMLHLAALSTRKKNLEDVSGAALQMQRELLWFKEVERMIPPSYRERQNNDGLAPNELFTIEHEYLIAQGEKWMKSTASQCMVVATLIATIVFAAAFTVPGGYDQNDGIPMFTRKLSFVAFVVADAISLFLSSASILTFLSILTSRYAERDFERSLPMKLMAGLAALFLSIGTMMVTFSVSFFVLYHKEMKWIPIFISLFAVTPAILYVALQYHLLIDVFRSTYGGKRQLWRSWVVAMEIKPIDQ</sequence>
<feature type="non-terminal residue" evidence="5">
    <location>
        <position position="499"/>
    </location>
</feature>
<reference evidence="5" key="2">
    <citation type="submission" date="2022-01" db="EMBL/GenBank/DDBJ databases">
        <authorList>
            <person name="Yamashiro T."/>
            <person name="Shiraishi A."/>
            <person name="Satake H."/>
            <person name="Nakayama K."/>
        </authorList>
    </citation>
    <scope>NUCLEOTIDE SEQUENCE</scope>
</reference>
<comment type="caution">
    <text evidence="5">The sequence shown here is derived from an EMBL/GenBank/DDBJ whole genome shotgun (WGS) entry which is preliminary data.</text>
</comment>
<accession>A0ABQ5B6R0</accession>
<dbReference type="PANTHER" id="PTHR24177">
    <property type="entry name" value="CASKIN"/>
    <property type="match status" value="1"/>
</dbReference>
<feature type="transmembrane region" description="Helical" evidence="2">
    <location>
        <begin position="414"/>
        <end position="439"/>
    </location>
</feature>
<organism evidence="5 6">
    <name type="scientific">Tanacetum coccineum</name>
    <dbReference type="NCBI Taxonomy" id="301880"/>
    <lineage>
        <taxon>Eukaryota</taxon>
        <taxon>Viridiplantae</taxon>
        <taxon>Streptophyta</taxon>
        <taxon>Embryophyta</taxon>
        <taxon>Tracheophyta</taxon>
        <taxon>Spermatophyta</taxon>
        <taxon>Magnoliopsida</taxon>
        <taxon>eudicotyledons</taxon>
        <taxon>Gunneridae</taxon>
        <taxon>Pentapetalae</taxon>
        <taxon>asterids</taxon>
        <taxon>campanulids</taxon>
        <taxon>Asterales</taxon>
        <taxon>Asteraceae</taxon>
        <taxon>Asteroideae</taxon>
        <taxon>Anthemideae</taxon>
        <taxon>Anthemidinae</taxon>
        <taxon>Tanacetum</taxon>
    </lineage>
</organism>
<keyword evidence="6" id="KW-1185">Reference proteome</keyword>
<keyword evidence="2" id="KW-1133">Transmembrane helix</keyword>
<reference evidence="5" key="1">
    <citation type="journal article" date="2022" name="Int. J. Mol. Sci.">
        <title>Draft Genome of Tanacetum Coccineum: Genomic Comparison of Closely Related Tanacetum-Family Plants.</title>
        <authorList>
            <person name="Yamashiro T."/>
            <person name="Shiraishi A."/>
            <person name="Nakayama K."/>
            <person name="Satake H."/>
        </authorList>
    </citation>
    <scope>NUCLEOTIDE SEQUENCE</scope>
</reference>
<evidence type="ECO:0000313" key="6">
    <source>
        <dbReference type="Proteomes" id="UP001151760"/>
    </source>
</evidence>
<name>A0ABQ5B6R0_9ASTR</name>